<keyword evidence="14" id="KW-1185">Reference proteome</keyword>
<evidence type="ECO:0000256" key="4">
    <source>
        <dbReference type="ARBA" id="ARBA00023015"/>
    </source>
</evidence>
<evidence type="ECO:0000256" key="6">
    <source>
        <dbReference type="ARBA" id="ARBA00023163"/>
    </source>
</evidence>
<feature type="compositionally biased region" description="Basic and acidic residues" evidence="10">
    <location>
        <begin position="9"/>
        <end position="22"/>
    </location>
</feature>
<accession>A0A0N1NVP3</accession>
<name>A0A0N1NVP3_9EURO</name>
<comment type="subcellular location">
    <subcellularLocation>
        <location evidence="1">Nucleus</location>
    </subcellularLocation>
</comment>
<evidence type="ECO:0000256" key="10">
    <source>
        <dbReference type="SAM" id="MobiDB-lite"/>
    </source>
</evidence>
<feature type="region of interest" description="Disordered" evidence="10">
    <location>
        <begin position="238"/>
        <end position="278"/>
    </location>
</feature>
<dbReference type="InterPro" id="IPR040450">
    <property type="entry name" value="TFIIF_beta_HTH"/>
</dbReference>
<organism evidence="13 14">
    <name type="scientific">Cyphellophora attinorum</name>
    <dbReference type="NCBI Taxonomy" id="1664694"/>
    <lineage>
        <taxon>Eukaryota</taxon>
        <taxon>Fungi</taxon>
        <taxon>Dikarya</taxon>
        <taxon>Ascomycota</taxon>
        <taxon>Pezizomycotina</taxon>
        <taxon>Eurotiomycetes</taxon>
        <taxon>Chaetothyriomycetidae</taxon>
        <taxon>Chaetothyriales</taxon>
        <taxon>Cyphellophoraceae</taxon>
        <taxon>Cyphellophora</taxon>
    </lineage>
</organism>
<feature type="domain" description="TFIIF beta subunit N-terminal" evidence="12">
    <location>
        <begin position="53"/>
        <end position="204"/>
    </location>
</feature>
<dbReference type="STRING" id="1664694.A0A0N1NVP3"/>
<evidence type="ECO:0000313" key="13">
    <source>
        <dbReference type="EMBL" id="KPI34625.1"/>
    </source>
</evidence>
<evidence type="ECO:0000256" key="2">
    <source>
        <dbReference type="ARBA" id="ARBA00009543"/>
    </source>
</evidence>
<feature type="compositionally biased region" description="Acidic residues" evidence="10">
    <location>
        <begin position="34"/>
        <end position="44"/>
    </location>
</feature>
<reference evidence="13 14" key="1">
    <citation type="submission" date="2015-06" db="EMBL/GenBank/DDBJ databases">
        <title>Draft genome of the ant-associated black yeast Phialophora attae CBS 131958.</title>
        <authorList>
            <person name="Moreno L.F."/>
            <person name="Stielow B.J."/>
            <person name="de Hoog S."/>
            <person name="Vicente V.A."/>
            <person name="Weiss V.A."/>
            <person name="de Vries M."/>
            <person name="Cruz L.M."/>
            <person name="Souza E.M."/>
        </authorList>
    </citation>
    <scope>NUCLEOTIDE SEQUENCE [LARGE SCALE GENOMIC DNA]</scope>
    <source>
        <strain evidence="13 14">CBS 131958</strain>
    </source>
</reference>
<evidence type="ECO:0000259" key="11">
    <source>
        <dbReference type="Pfam" id="PF02270"/>
    </source>
</evidence>
<feature type="region of interest" description="Disordered" evidence="10">
    <location>
        <begin position="346"/>
        <end position="383"/>
    </location>
</feature>
<evidence type="ECO:0000256" key="1">
    <source>
        <dbReference type="ARBA" id="ARBA00004123"/>
    </source>
</evidence>
<keyword evidence="6" id="KW-0804">Transcription</keyword>
<dbReference type="InterPro" id="IPR036388">
    <property type="entry name" value="WH-like_DNA-bd_sf"/>
</dbReference>
<dbReference type="GO" id="GO:0003677">
    <property type="term" value="F:DNA binding"/>
    <property type="evidence" value="ECO:0007669"/>
    <property type="project" value="UniProtKB-KW"/>
</dbReference>
<dbReference type="InterPro" id="IPR040504">
    <property type="entry name" value="TFIIF_beta_N"/>
</dbReference>
<evidence type="ECO:0000256" key="8">
    <source>
        <dbReference type="ARBA" id="ARBA00081473"/>
    </source>
</evidence>
<feature type="region of interest" description="Disordered" evidence="10">
    <location>
        <begin position="148"/>
        <end position="185"/>
    </location>
</feature>
<dbReference type="GO" id="GO:0006367">
    <property type="term" value="P:transcription initiation at RNA polymerase II promoter"/>
    <property type="evidence" value="ECO:0007669"/>
    <property type="project" value="InterPro"/>
</dbReference>
<dbReference type="PANTHER" id="PTHR10445">
    <property type="entry name" value="GENERAL TRANSCRIPTION FACTOR IIF SUBUNIT 2"/>
    <property type="match status" value="1"/>
</dbReference>
<dbReference type="FunFam" id="1.10.10.10:FF:000035">
    <property type="entry name" value="General transcription factor IIF subunit 2"/>
    <property type="match status" value="1"/>
</dbReference>
<dbReference type="Pfam" id="PF17683">
    <property type="entry name" value="TFIIF_beta_N"/>
    <property type="match status" value="1"/>
</dbReference>
<keyword evidence="5" id="KW-0238">DNA-binding</keyword>
<dbReference type="GeneID" id="28736986"/>
<dbReference type="PANTHER" id="PTHR10445:SF0">
    <property type="entry name" value="GENERAL TRANSCRIPTION FACTOR IIF SUBUNIT 2"/>
    <property type="match status" value="1"/>
</dbReference>
<feature type="region of interest" description="Disordered" evidence="10">
    <location>
        <begin position="1"/>
        <end position="44"/>
    </location>
</feature>
<evidence type="ECO:0000256" key="9">
    <source>
        <dbReference type="ARBA" id="ARBA00081863"/>
    </source>
</evidence>
<keyword evidence="7" id="KW-0539">Nucleus</keyword>
<feature type="domain" description="TFIIF beta subunit HTH" evidence="11">
    <location>
        <begin position="279"/>
        <end position="342"/>
    </location>
</feature>
<dbReference type="InterPro" id="IPR003196">
    <property type="entry name" value="TFIIF_beta"/>
</dbReference>
<evidence type="ECO:0000256" key="7">
    <source>
        <dbReference type="ARBA" id="ARBA00023242"/>
    </source>
</evidence>
<dbReference type="CDD" id="cd07980">
    <property type="entry name" value="TFIIF_beta"/>
    <property type="match status" value="1"/>
</dbReference>
<dbReference type="GO" id="GO:0005674">
    <property type="term" value="C:transcription factor TFIIF complex"/>
    <property type="evidence" value="ECO:0007669"/>
    <property type="project" value="InterPro"/>
</dbReference>
<protein>
    <recommendedName>
        <fullName evidence="3">Transcription initiation factor IIF subunit beta</fullName>
    </recommendedName>
    <alternativeName>
        <fullName evidence="9">TFIIF medium subunit</fullName>
    </alternativeName>
    <alternativeName>
        <fullName evidence="8">TFIIF-beta</fullName>
    </alternativeName>
</protein>
<keyword evidence="13" id="KW-0648">Protein biosynthesis</keyword>
<comment type="similarity">
    <text evidence="2">Belongs to the TFIIF beta subunit family.</text>
</comment>
<evidence type="ECO:0000256" key="5">
    <source>
        <dbReference type="ARBA" id="ARBA00023125"/>
    </source>
</evidence>
<feature type="compositionally biased region" description="Acidic residues" evidence="10">
    <location>
        <begin position="362"/>
        <end position="383"/>
    </location>
</feature>
<dbReference type="Gene3D" id="1.10.10.10">
    <property type="entry name" value="Winged helix-like DNA-binding domain superfamily/Winged helix DNA-binding domain"/>
    <property type="match status" value="1"/>
</dbReference>
<dbReference type="SUPFAM" id="SSF46785">
    <property type="entry name" value="Winged helix' DNA-binding domain"/>
    <property type="match status" value="1"/>
</dbReference>
<dbReference type="RefSeq" id="XP_017994588.1">
    <property type="nucleotide sequence ID" value="XM_018145106.1"/>
</dbReference>
<evidence type="ECO:0000313" key="14">
    <source>
        <dbReference type="Proteomes" id="UP000038010"/>
    </source>
</evidence>
<comment type="caution">
    <text evidence="13">The sequence shown here is derived from an EMBL/GenBank/DDBJ whole genome shotgun (WGS) entry which is preliminary data.</text>
</comment>
<evidence type="ECO:0000256" key="3">
    <source>
        <dbReference type="ARBA" id="ARBA00021453"/>
    </source>
</evidence>
<dbReference type="Pfam" id="PF02270">
    <property type="entry name" value="TFIIF_beta"/>
    <property type="match status" value="1"/>
</dbReference>
<gene>
    <name evidence="13" type="ORF">AB675_4933</name>
</gene>
<dbReference type="GO" id="GO:0003743">
    <property type="term" value="F:translation initiation factor activity"/>
    <property type="evidence" value="ECO:0007669"/>
    <property type="project" value="UniProtKB-KW"/>
</dbReference>
<dbReference type="SUPFAM" id="SSF50916">
    <property type="entry name" value="Rap30/74 interaction domains"/>
    <property type="match status" value="1"/>
</dbReference>
<sequence length="383" mass="43869">MAGVIPQVKIEHAPDVNIKNEQEDVDMPSPAGYVDDDDGDEDAGDLDFAQAAQTLWLSHIPRSLWEDLAKLQDDDEIDLGTIRVEGPEDNPSRVVLKLNNLSQLEEQHKEYDLIKPPEGKVRLRREGGTMVFSEKDLPGFKARSYAWDQDDDETGQGRSKLYDDAKRSRRNKERREQPGGFKPYRRAIPKHTALAGTVTKEFDAVAVRNAEYERIERLKLAKLMAAPKPEEATTMLAPHEDPTRRQNVTSMRQRQQENKASHTAAAARRQAVKDSRTSRMESKDLVRLLLEHFKQHRIWGLRDLKASLQQPESFIRETLQDIAFMHKHGDFNGKWELKEEYKAQDDALLNPQGLEAPKQEDTDMDVSGMDDDDDDEDEKFEDV</sequence>
<dbReference type="EMBL" id="LFJN01000055">
    <property type="protein sequence ID" value="KPI34625.1"/>
    <property type="molecule type" value="Genomic_DNA"/>
</dbReference>
<proteinExistence type="inferred from homology"/>
<dbReference type="AlphaFoldDB" id="A0A0N1NVP3"/>
<keyword evidence="4" id="KW-0805">Transcription regulation</keyword>
<dbReference type="InterPro" id="IPR011039">
    <property type="entry name" value="TFIIF_interaction"/>
</dbReference>
<keyword evidence="13" id="KW-0396">Initiation factor</keyword>
<dbReference type="InterPro" id="IPR036390">
    <property type="entry name" value="WH_DNA-bd_sf"/>
</dbReference>
<dbReference type="OrthoDB" id="26094at2759"/>
<dbReference type="Proteomes" id="UP000038010">
    <property type="component" value="Unassembled WGS sequence"/>
</dbReference>
<evidence type="ECO:0000259" key="12">
    <source>
        <dbReference type="Pfam" id="PF17683"/>
    </source>
</evidence>
<dbReference type="VEuPathDB" id="FungiDB:AB675_4933"/>